<dbReference type="AlphaFoldDB" id="A8ZPS7"/>
<dbReference type="Proteomes" id="UP000000268">
    <property type="component" value="Plasmid pREB6"/>
</dbReference>
<proteinExistence type="predicted"/>
<name>A8ZPS7_ACAM1</name>
<evidence type="ECO:0000313" key="3">
    <source>
        <dbReference type="Proteomes" id="UP000000268"/>
    </source>
</evidence>
<reference evidence="2 3" key="1">
    <citation type="journal article" date="2008" name="Proc. Natl. Acad. Sci. U.S.A.">
        <title>Niche adaptation and genome expansion in the chlorophyll d-producing cyanobacterium Acaryochloris marina.</title>
        <authorList>
            <person name="Swingley W.D."/>
            <person name="Chen M."/>
            <person name="Cheung P.C."/>
            <person name="Conrad A.L."/>
            <person name="Dejesa L.C."/>
            <person name="Hao J."/>
            <person name="Honchak B.M."/>
            <person name="Karbach L.E."/>
            <person name="Kurdoglu A."/>
            <person name="Lahiri S."/>
            <person name="Mastrian S.D."/>
            <person name="Miyashita H."/>
            <person name="Page L."/>
            <person name="Ramakrishna P."/>
            <person name="Satoh S."/>
            <person name="Sattley W.M."/>
            <person name="Shimada Y."/>
            <person name="Taylor H.L."/>
            <person name="Tomo T."/>
            <person name="Tsuchiya T."/>
            <person name="Wang Z.T."/>
            <person name="Raymond J."/>
            <person name="Mimuro M."/>
            <person name="Blankenship R.E."/>
            <person name="Touchman J.W."/>
        </authorList>
    </citation>
    <scope>NUCLEOTIDE SEQUENCE [LARGE SCALE GENOMIC DNA]</scope>
    <source>
        <strain evidence="3">MBIC 11017</strain>
        <plasmid evidence="3">Plasmid pREB6</plasmid>
    </source>
</reference>
<feature type="region of interest" description="Disordered" evidence="1">
    <location>
        <begin position="1"/>
        <end position="22"/>
    </location>
</feature>
<dbReference type="KEGG" id="amr:AM1_F0134"/>
<dbReference type="EMBL" id="CP000843">
    <property type="protein sequence ID" value="ABW33050.1"/>
    <property type="molecule type" value="Genomic_DNA"/>
</dbReference>
<evidence type="ECO:0000256" key="1">
    <source>
        <dbReference type="SAM" id="MobiDB-lite"/>
    </source>
</evidence>
<dbReference type="HOGENOM" id="CLU_1830703_0_0_3"/>
<keyword evidence="2" id="KW-0614">Plasmid</keyword>
<gene>
    <name evidence="2" type="ordered locus">AM1_F0134</name>
</gene>
<keyword evidence="3" id="KW-1185">Reference proteome</keyword>
<accession>A8ZPS7</accession>
<dbReference type="RefSeq" id="WP_012168197.1">
    <property type="nucleotide sequence ID" value="NC_009931.1"/>
</dbReference>
<geneLocation type="plasmid" evidence="2 3">
    <name>pREB6</name>
</geneLocation>
<sequence>MLTVNSSQVTTEPVEDRQQPQISKATPELVKEVYQQQYRETYAELAITVQQSLGFPVLGTFEALFQLGCREPEKSKLIDQGVAEHPLLKDWPMGQEDCIGLISQGPYVQSQLNYHGVAVGDMMQYVYELFRDRTVEFAEVSNA</sequence>
<evidence type="ECO:0000313" key="2">
    <source>
        <dbReference type="EMBL" id="ABW33050.1"/>
    </source>
</evidence>
<feature type="compositionally biased region" description="Polar residues" evidence="1">
    <location>
        <begin position="1"/>
        <end position="11"/>
    </location>
</feature>
<organism evidence="2 3">
    <name type="scientific">Acaryochloris marina (strain MBIC 11017)</name>
    <dbReference type="NCBI Taxonomy" id="329726"/>
    <lineage>
        <taxon>Bacteria</taxon>
        <taxon>Bacillati</taxon>
        <taxon>Cyanobacteriota</taxon>
        <taxon>Cyanophyceae</taxon>
        <taxon>Acaryochloridales</taxon>
        <taxon>Acaryochloridaceae</taxon>
        <taxon>Acaryochloris</taxon>
    </lineage>
</organism>
<protein>
    <submittedName>
        <fullName evidence="2">Uncharacterized protein</fullName>
    </submittedName>
</protein>